<evidence type="ECO:0000259" key="3">
    <source>
        <dbReference type="Pfam" id="PF08268"/>
    </source>
</evidence>
<dbReference type="InterPro" id="IPR017451">
    <property type="entry name" value="F-box-assoc_interact_dom"/>
</dbReference>
<organism evidence="5 6">
    <name type="scientific">Microthlaspi erraticum</name>
    <dbReference type="NCBI Taxonomy" id="1685480"/>
    <lineage>
        <taxon>Eukaryota</taxon>
        <taxon>Viridiplantae</taxon>
        <taxon>Streptophyta</taxon>
        <taxon>Embryophyta</taxon>
        <taxon>Tracheophyta</taxon>
        <taxon>Spermatophyta</taxon>
        <taxon>Magnoliopsida</taxon>
        <taxon>eudicotyledons</taxon>
        <taxon>Gunneridae</taxon>
        <taxon>Pentapetalae</taxon>
        <taxon>rosids</taxon>
        <taxon>malvids</taxon>
        <taxon>Brassicales</taxon>
        <taxon>Brassicaceae</taxon>
        <taxon>Coluteocarpeae</taxon>
        <taxon>Microthlaspi</taxon>
    </lineage>
</organism>
<feature type="domain" description="F-box" evidence="2">
    <location>
        <begin position="26"/>
        <end position="63"/>
    </location>
</feature>
<feature type="compositionally biased region" description="Basic residues" evidence="1">
    <location>
        <begin position="1"/>
        <end position="10"/>
    </location>
</feature>
<accession>A0A6D2KQ35</accession>
<sequence>MTTKRRKTRRPNASEGSKSRRENSEQIPVNIIIEILLGLPAKSVGRCCCVSKLWASLPRRSDFMELFLTRSSSRPQLLFACQKDGGLFFFSSPQPQNPDENSSLVASAGYHMKLPDKYMLERKFRLVGVTNTKRFETGTGVSSYFGYDPIEKQYKVLCMTYPVRGEWRMSEEQYQVLTLAGEELSWRRIKCSKPHYPIGKRICISGICINGVLYYPAYGKYKKLTSYVDMLVCFDVRSESFSYIKVKNTLIKAVKDGTLINYNGKLGAVLTKGPRFNMWVLEDIEKEEWSEHTFVLPPSCQYMIGNNYLSFVGVTCGNEIVLSLLYKMSSQNVPYYIYYYNVERKVYTFVDHVENVKRMEMFST</sequence>
<feature type="domain" description="F-box associated beta-propeller type 3" evidence="3">
    <location>
        <begin position="139"/>
        <end position="352"/>
    </location>
</feature>
<keyword evidence="6" id="KW-1185">Reference proteome</keyword>
<gene>
    <name evidence="4" type="ORF">MERR_LOCUS14504</name>
    <name evidence="5" type="ORF">MERR_LOCUS36838</name>
</gene>
<dbReference type="InterPro" id="IPR001810">
    <property type="entry name" value="F-box_dom"/>
</dbReference>
<proteinExistence type="predicted"/>
<evidence type="ECO:0000256" key="1">
    <source>
        <dbReference type="SAM" id="MobiDB-lite"/>
    </source>
</evidence>
<name>A0A6D2KQ35_9BRAS</name>
<evidence type="ECO:0000313" key="6">
    <source>
        <dbReference type="Proteomes" id="UP000467841"/>
    </source>
</evidence>
<dbReference type="NCBIfam" id="TIGR01640">
    <property type="entry name" value="F_box_assoc_1"/>
    <property type="match status" value="1"/>
</dbReference>
<protein>
    <recommendedName>
        <fullName evidence="7">F-box domain-containing protein</fullName>
    </recommendedName>
</protein>
<dbReference type="SUPFAM" id="SSF81383">
    <property type="entry name" value="F-box domain"/>
    <property type="match status" value="1"/>
</dbReference>
<dbReference type="EMBL" id="CACVBM020001418">
    <property type="protein sequence ID" value="CAA7049603.1"/>
    <property type="molecule type" value="Genomic_DNA"/>
</dbReference>
<dbReference type="Proteomes" id="UP000467841">
    <property type="component" value="Unassembled WGS sequence"/>
</dbReference>
<dbReference type="Pfam" id="PF08268">
    <property type="entry name" value="FBA_3"/>
    <property type="match status" value="1"/>
</dbReference>
<feature type="region of interest" description="Disordered" evidence="1">
    <location>
        <begin position="1"/>
        <end position="22"/>
    </location>
</feature>
<dbReference type="PANTHER" id="PTHR31111">
    <property type="entry name" value="BNAA05G37150D PROTEIN-RELATED"/>
    <property type="match status" value="1"/>
</dbReference>
<dbReference type="AlphaFoldDB" id="A0A6D2KQ35"/>
<reference evidence="5 6" key="1">
    <citation type="submission" date="2020-01" db="EMBL/GenBank/DDBJ databases">
        <authorList>
            <person name="Mishra B."/>
        </authorList>
    </citation>
    <scope>NUCLEOTIDE SEQUENCE [LARGE SCALE GENOMIC DNA]</scope>
</reference>
<evidence type="ECO:0000313" key="5">
    <source>
        <dbReference type="EMBL" id="CAA7049603.1"/>
    </source>
</evidence>
<dbReference type="OrthoDB" id="687122at2759"/>
<dbReference type="PANTHER" id="PTHR31111:SF125">
    <property type="entry name" value="F-BOX PROTEIN CPR30-LIKE"/>
    <property type="match status" value="1"/>
</dbReference>
<evidence type="ECO:0008006" key="7">
    <source>
        <dbReference type="Google" id="ProtNLM"/>
    </source>
</evidence>
<evidence type="ECO:0000259" key="2">
    <source>
        <dbReference type="Pfam" id="PF00646"/>
    </source>
</evidence>
<dbReference type="InterPro" id="IPR013187">
    <property type="entry name" value="F-box-assoc_dom_typ3"/>
</dbReference>
<dbReference type="InterPro" id="IPR036047">
    <property type="entry name" value="F-box-like_dom_sf"/>
</dbReference>
<dbReference type="EMBL" id="CACVBM020001053">
    <property type="protein sequence ID" value="CAA7027269.1"/>
    <property type="molecule type" value="Genomic_DNA"/>
</dbReference>
<dbReference type="Pfam" id="PF00646">
    <property type="entry name" value="F-box"/>
    <property type="match status" value="1"/>
</dbReference>
<evidence type="ECO:0000313" key="4">
    <source>
        <dbReference type="EMBL" id="CAA7027269.1"/>
    </source>
</evidence>